<comment type="caution">
    <text evidence="2">The sequence shown here is derived from an EMBL/GenBank/DDBJ whole genome shotgun (WGS) entry which is preliminary data.</text>
</comment>
<dbReference type="SUPFAM" id="SSF69336">
    <property type="entry name" value="Alpha subunit of glutamate synthase, C-terminal domain"/>
    <property type="match status" value="1"/>
</dbReference>
<feature type="domain" description="Glutamate synthase alpha subunit C-terminal" evidence="1">
    <location>
        <begin position="23"/>
        <end position="175"/>
    </location>
</feature>
<dbReference type="PANTHER" id="PTHR39673">
    <property type="entry name" value="TUNGSTEN FORMYLMETHANOFURAN DEHYDROGENASE, SUBUNIT C (FWDC)"/>
    <property type="match status" value="1"/>
</dbReference>
<protein>
    <submittedName>
        <fullName evidence="2">Glutamate synthase</fullName>
    </submittedName>
</protein>
<dbReference type="RefSeq" id="WP_054326849.1">
    <property type="nucleotide sequence ID" value="NZ_JACOPL010000003.1"/>
</dbReference>
<dbReference type="InterPro" id="IPR002489">
    <property type="entry name" value="Glu_synth_asu_C"/>
</dbReference>
<reference evidence="2" key="1">
    <citation type="submission" date="2020-08" db="EMBL/GenBank/DDBJ databases">
        <title>Genome public.</title>
        <authorList>
            <person name="Liu C."/>
            <person name="Sun Q."/>
        </authorList>
    </citation>
    <scope>NUCLEOTIDE SEQUENCE</scope>
    <source>
        <strain evidence="2">NSJ-28</strain>
    </source>
</reference>
<dbReference type="PANTHER" id="PTHR39673:SF5">
    <property type="entry name" value="TUNGSTEN-CONTAINING FORMYLMETHANOFURAN DEHYDROGENASE 2 SUBUNIT C"/>
    <property type="match status" value="1"/>
</dbReference>
<dbReference type="Proteomes" id="UP000606499">
    <property type="component" value="Unassembled WGS sequence"/>
</dbReference>
<dbReference type="Gene3D" id="2.160.20.60">
    <property type="entry name" value="Glutamate synthase, alpha subunit, C-terminal domain"/>
    <property type="match status" value="1"/>
</dbReference>
<accession>A0A923RXR1</accession>
<gene>
    <name evidence="2" type="ORF">H8S45_03990</name>
</gene>
<dbReference type="GO" id="GO:0016491">
    <property type="term" value="F:oxidoreductase activity"/>
    <property type="evidence" value="ECO:0007669"/>
    <property type="project" value="InterPro"/>
</dbReference>
<keyword evidence="3" id="KW-1185">Reference proteome</keyword>
<organism evidence="2 3">
    <name type="scientific">Agathobaculum faecis</name>
    <dbReference type="NCBI Taxonomy" id="2763013"/>
    <lineage>
        <taxon>Bacteria</taxon>
        <taxon>Bacillati</taxon>
        <taxon>Bacillota</taxon>
        <taxon>Clostridia</taxon>
        <taxon>Eubacteriales</taxon>
        <taxon>Butyricicoccaceae</taxon>
        <taxon>Agathobaculum</taxon>
    </lineage>
</organism>
<dbReference type="InterPro" id="IPR036485">
    <property type="entry name" value="Glu_synth_asu_C_sf"/>
</dbReference>
<dbReference type="Pfam" id="PF01493">
    <property type="entry name" value="GXGXG"/>
    <property type="match status" value="1"/>
</dbReference>
<evidence type="ECO:0000313" key="2">
    <source>
        <dbReference type="EMBL" id="MBC5724620.1"/>
    </source>
</evidence>
<evidence type="ECO:0000259" key="1">
    <source>
        <dbReference type="Pfam" id="PF01493"/>
    </source>
</evidence>
<dbReference type="AlphaFoldDB" id="A0A923RXR1"/>
<name>A0A923RXR1_9FIRM</name>
<dbReference type="EMBL" id="JACOPL010000003">
    <property type="protein sequence ID" value="MBC5724620.1"/>
    <property type="molecule type" value="Genomic_DNA"/>
</dbReference>
<proteinExistence type="predicted"/>
<evidence type="ECO:0000313" key="3">
    <source>
        <dbReference type="Proteomes" id="UP000606499"/>
    </source>
</evidence>
<sequence>MTTAHANLTYYKELNEQLRQIDDTEITIENAVGQRYLGCGSSGKTLTIHGTPGNGLGQYLNGSTIEVFGNAQEAVGDTMNDGDIIIHGSAGDVCGYGMRGGRIFIQGDCGYRGGIHMKAYQDHFPVVVIGGRAGSFLGEYQAGGLILVLGIGQDGAFPAGNFCGTGMHGGKIVLRCDQAPAGLPRQVLVNEASPEEAASFAPYIDDFCRLFGGDAAALKAQKYYVLSPNPEAGYHQLYTYES</sequence>